<evidence type="ECO:0000313" key="3">
    <source>
        <dbReference type="Proteomes" id="UP000736335"/>
    </source>
</evidence>
<proteinExistence type="predicted"/>
<evidence type="ECO:0000313" key="2">
    <source>
        <dbReference type="EMBL" id="KAF9778678.1"/>
    </source>
</evidence>
<feature type="region of interest" description="Disordered" evidence="1">
    <location>
        <begin position="1"/>
        <end position="92"/>
    </location>
</feature>
<gene>
    <name evidence="2" type="ORF">BJ322DRAFT_1024971</name>
</gene>
<feature type="compositionally biased region" description="Acidic residues" evidence="1">
    <location>
        <begin position="75"/>
        <end position="92"/>
    </location>
</feature>
<dbReference type="AlphaFoldDB" id="A0A9P6L152"/>
<reference evidence="2" key="2">
    <citation type="submission" date="2020-11" db="EMBL/GenBank/DDBJ databases">
        <authorList>
            <consortium name="DOE Joint Genome Institute"/>
            <person name="Kuo A."/>
            <person name="Miyauchi S."/>
            <person name="Kiss E."/>
            <person name="Drula E."/>
            <person name="Kohler A."/>
            <person name="Sanchez-Garcia M."/>
            <person name="Andreopoulos B."/>
            <person name="Barry K.W."/>
            <person name="Bonito G."/>
            <person name="Buee M."/>
            <person name="Carver A."/>
            <person name="Chen C."/>
            <person name="Cichocki N."/>
            <person name="Clum A."/>
            <person name="Culley D."/>
            <person name="Crous P.W."/>
            <person name="Fauchery L."/>
            <person name="Girlanda M."/>
            <person name="Hayes R."/>
            <person name="Keri Z."/>
            <person name="Labutti K."/>
            <person name="Lipzen A."/>
            <person name="Lombard V."/>
            <person name="Magnuson J."/>
            <person name="Maillard F."/>
            <person name="Morin E."/>
            <person name="Murat C."/>
            <person name="Nolan M."/>
            <person name="Ohm R."/>
            <person name="Pangilinan J."/>
            <person name="Pereira M."/>
            <person name="Perotto S."/>
            <person name="Peter M."/>
            <person name="Riley R."/>
            <person name="Sitrit Y."/>
            <person name="Stielow B."/>
            <person name="Szollosi G."/>
            <person name="Zifcakova L."/>
            <person name="Stursova M."/>
            <person name="Spatafora J.W."/>
            <person name="Tedersoo L."/>
            <person name="Vaario L.-M."/>
            <person name="Yamada A."/>
            <person name="Yan M."/>
            <person name="Wang P."/>
            <person name="Xu J."/>
            <person name="Bruns T."/>
            <person name="Baldrian P."/>
            <person name="Vilgalys R."/>
            <person name="Henrissat B."/>
            <person name="Grigoriev I.V."/>
            <person name="Hibbett D."/>
            <person name="Nagy L.G."/>
            <person name="Martin F.M."/>
        </authorList>
    </citation>
    <scope>NUCLEOTIDE SEQUENCE</scope>
    <source>
        <strain evidence="2">UH-Tt-Lm1</strain>
    </source>
</reference>
<protein>
    <submittedName>
        <fullName evidence="2">Uncharacterized protein</fullName>
    </submittedName>
</protein>
<comment type="caution">
    <text evidence="2">The sequence shown here is derived from an EMBL/GenBank/DDBJ whole genome shotgun (WGS) entry which is preliminary data.</text>
</comment>
<dbReference type="Proteomes" id="UP000736335">
    <property type="component" value="Unassembled WGS sequence"/>
</dbReference>
<evidence type="ECO:0000256" key="1">
    <source>
        <dbReference type="SAM" id="MobiDB-lite"/>
    </source>
</evidence>
<accession>A0A9P6L152</accession>
<keyword evidence="3" id="KW-1185">Reference proteome</keyword>
<reference evidence="2" key="1">
    <citation type="journal article" date="2020" name="Nat. Commun.">
        <title>Large-scale genome sequencing of mycorrhizal fungi provides insights into the early evolution of symbiotic traits.</title>
        <authorList>
            <person name="Miyauchi S."/>
            <person name="Kiss E."/>
            <person name="Kuo A."/>
            <person name="Drula E."/>
            <person name="Kohler A."/>
            <person name="Sanchez-Garcia M."/>
            <person name="Morin E."/>
            <person name="Andreopoulos B."/>
            <person name="Barry K.W."/>
            <person name="Bonito G."/>
            <person name="Buee M."/>
            <person name="Carver A."/>
            <person name="Chen C."/>
            <person name="Cichocki N."/>
            <person name="Clum A."/>
            <person name="Culley D."/>
            <person name="Crous P.W."/>
            <person name="Fauchery L."/>
            <person name="Girlanda M."/>
            <person name="Hayes R.D."/>
            <person name="Keri Z."/>
            <person name="LaButti K."/>
            <person name="Lipzen A."/>
            <person name="Lombard V."/>
            <person name="Magnuson J."/>
            <person name="Maillard F."/>
            <person name="Murat C."/>
            <person name="Nolan M."/>
            <person name="Ohm R.A."/>
            <person name="Pangilinan J."/>
            <person name="Pereira M.F."/>
            <person name="Perotto S."/>
            <person name="Peter M."/>
            <person name="Pfister S."/>
            <person name="Riley R."/>
            <person name="Sitrit Y."/>
            <person name="Stielow J.B."/>
            <person name="Szollosi G."/>
            <person name="Zifcakova L."/>
            <person name="Stursova M."/>
            <person name="Spatafora J.W."/>
            <person name="Tedersoo L."/>
            <person name="Vaario L.M."/>
            <person name="Yamada A."/>
            <person name="Yan M."/>
            <person name="Wang P."/>
            <person name="Xu J."/>
            <person name="Bruns T."/>
            <person name="Baldrian P."/>
            <person name="Vilgalys R."/>
            <person name="Dunand C."/>
            <person name="Henrissat B."/>
            <person name="Grigoriev I.V."/>
            <person name="Hibbett D."/>
            <person name="Nagy L.G."/>
            <person name="Martin F.M."/>
        </authorList>
    </citation>
    <scope>NUCLEOTIDE SEQUENCE</scope>
    <source>
        <strain evidence="2">UH-Tt-Lm1</strain>
    </source>
</reference>
<sequence>MKGESLLEKRKLRRRRGSSGEEEVCKEEALVNRKLQRRRRSSEEEDVPKEVAKPRGRWPVQDFDPYTEFVPDSEPNSDTEDLPNYDDLSDVDPNEIREQNWANEELGQINKPVDFCERGNGGPGRGDLRMKVRWYMFTYYTSGLLGYLD</sequence>
<dbReference type="EMBL" id="WIUZ02000022">
    <property type="protein sequence ID" value="KAF9778678.1"/>
    <property type="molecule type" value="Genomic_DNA"/>
</dbReference>
<organism evidence="2 3">
    <name type="scientific">Thelephora terrestris</name>
    <dbReference type="NCBI Taxonomy" id="56493"/>
    <lineage>
        <taxon>Eukaryota</taxon>
        <taxon>Fungi</taxon>
        <taxon>Dikarya</taxon>
        <taxon>Basidiomycota</taxon>
        <taxon>Agaricomycotina</taxon>
        <taxon>Agaricomycetes</taxon>
        <taxon>Thelephorales</taxon>
        <taxon>Thelephoraceae</taxon>
        <taxon>Thelephora</taxon>
    </lineage>
</organism>
<name>A0A9P6L152_9AGAM</name>